<evidence type="ECO:0000256" key="1">
    <source>
        <dbReference type="ARBA" id="ARBA00007689"/>
    </source>
</evidence>
<dbReference type="SUPFAM" id="SSF54909">
    <property type="entry name" value="Dimeric alpha+beta barrel"/>
    <property type="match status" value="1"/>
</dbReference>
<dbReference type="Gene3D" id="3.30.70.1060">
    <property type="entry name" value="Dimeric alpha+beta barrel"/>
    <property type="match status" value="1"/>
</dbReference>
<dbReference type="RefSeq" id="WP_167926617.1">
    <property type="nucleotide sequence ID" value="NZ_JAATVY010000013.1"/>
</dbReference>
<gene>
    <name evidence="3" type="ORF">HC031_18600</name>
</gene>
<comment type="caution">
    <text evidence="3">The sequence shown here is derived from an EMBL/GenBank/DDBJ whole genome shotgun (WGS) entry which is preliminary data.</text>
</comment>
<protein>
    <recommendedName>
        <fullName evidence="2">YCII-related domain-containing protein</fullName>
    </recommendedName>
</protein>
<dbReference type="PANTHER" id="PTHR35174:SF3">
    <property type="entry name" value="BLL7171 PROTEIN"/>
    <property type="match status" value="1"/>
</dbReference>
<evidence type="ECO:0000313" key="3">
    <source>
        <dbReference type="EMBL" id="NJC71715.1"/>
    </source>
</evidence>
<proteinExistence type="inferred from homology"/>
<dbReference type="InterPro" id="IPR005545">
    <property type="entry name" value="YCII"/>
</dbReference>
<dbReference type="InterPro" id="IPR011008">
    <property type="entry name" value="Dimeric_a/b-barrel"/>
</dbReference>
<sequence length="114" mass="12390">MAQYLILIYESETGWQDAPPEAWQQAMEAHNRFAQQVGELGGSLLGGNALQPTTTATTIRDDIVTDGPFVETKEALGGYYLIEAKDLDQALAIAKLCPAPYGGVEVRPVMTFDE</sequence>
<reference evidence="3 4" key="1">
    <citation type="submission" date="2020-03" db="EMBL/GenBank/DDBJ databases">
        <title>WGS of the type strain of Planosporangium spp.</title>
        <authorList>
            <person name="Thawai C."/>
        </authorList>
    </citation>
    <scope>NUCLEOTIDE SEQUENCE [LARGE SCALE GENOMIC DNA]</scope>
    <source>
        <strain evidence="3 4">TBRC 5610</strain>
    </source>
</reference>
<evidence type="ECO:0000259" key="2">
    <source>
        <dbReference type="Pfam" id="PF03795"/>
    </source>
</evidence>
<dbReference type="Pfam" id="PF03795">
    <property type="entry name" value="YCII"/>
    <property type="match status" value="1"/>
</dbReference>
<dbReference type="Proteomes" id="UP000722989">
    <property type="component" value="Unassembled WGS sequence"/>
</dbReference>
<feature type="domain" description="YCII-related" evidence="2">
    <location>
        <begin position="3"/>
        <end position="112"/>
    </location>
</feature>
<comment type="similarity">
    <text evidence="1">Belongs to the YciI family.</text>
</comment>
<organism evidence="3 4">
    <name type="scientific">Planosporangium thailandense</name>
    <dbReference type="NCBI Taxonomy" id="765197"/>
    <lineage>
        <taxon>Bacteria</taxon>
        <taxon>Bacillati</taxon>
        <taxon>Actinomycetota</taxon>
        <taxon>Actinomycetes</taxon>
        <taxon>Micromonosporales</taxon>
        <taxon>Micromonosporaceae</taxon>
        <taxon>Planosporangium</taxon>
    </lineage>
</organism>
<evidence type="ECO:0000313" key="4">
    <source>
        <dbReference type="Proteomes" id="UP000722989"/>
    </source>
</evidence>
<keyword evidence="4" id="KW-1185">Reference proteome</keyword>
<name>A0ABX0Y053_9ACTN</name>
<dbReference type="PANTHER" id="PTHR35174">
    <property type="entry name" value="BLL7171 PROTEIN-RELATED"/>
    <property type="match status" value="1"/>
</dbReference>
<accession>A0ABX0Y053</accession>
<dbReference type="EMBL" id="JAATVY010000013">
    <property type="protein sequence ID" value="NJC71715.1"/>
    <property type="molecule type" value="Genomic_DNA"/>
</dbReference>